<reference evidence="8" key="1">
    <citation type="journal article" date="2010" name="Science">
        <title>Signatures of adaptation to obligate biotrophy in the Hyaloperonospora arabidopsidis genome.</title>
        <authorList>
            <person name="Baxter L."/>
            <person name="Tripathy S."/>
            <person name="Ishaque N."/>
            <person name="Boot N."/>
            <person name="Cabral A."/>
            <person name="Kemen E."/>
            <person name="Thines M."/>
            <person name="Ah-Fong A."/>
            <person name="Anderson R."/>
            <person name="Badejoko W."/>
            <person name="Bittner-Eddy P."/>
            <person name="Boore J.L."/>
            <person name="Chibucos M.C."/>
            <person name="Coates M."/>
            <person name="Dehal P."/>
            <person name="Delehaunty K."/>
            <person name="Dong S."/>
            <person name="Downton P."/>
            <person name="Dumas B."/>
            <person name="Fabro G."/>
            <person name="Fronick C."/>
            <person name="Fuerstenberg S.I."/>
            <person name="Fulton L."/>
            <person name="Gaulin E."/>
            <person name="Govers F."/>
            <person name="Hughes L."/>
            <person name="Humphray S."/>
            <person name="Jiang R.H."/>
            <person name="Judelson H."/>
            <person name="Kamoun S."/>
            <person name="Kyung K."/>
            <person name="Meijer H."/>
            <person name="Minx P."/>
            <person name="Morris P."/>
            <person name="Nelson J."/>
            <person name="Phuntumart V."/>
            <person name="Qutob D."/>
            <person name="Rehmany A."/>
            <person name="Rougon-Cardoso A."/>
            <person name="Ryden P."/>
            <person name="Torto-Alalibo T."/>
            <person name="Studholme D."/>
            <person name="Wang Y."/>
            <person name="Win J."/>
            <person name="Wood J."/>
            <person name="Clifton S.W."/>
            <person name="Rogers J."/>
            <person name="Van den Ackerveken G."/>
            <person name="Jones J.D."/>
            <person name="McDowell J.M."/>
            <person name="Beynon J."/>
            <person name="Tyler B.M."/>
        </authorList>
    </citation>
    <scope>NUCLEOTIDE SEQUENCE [LARGE SCALE GENOMIC DNA]</scope>
    <source>
        <strain evidence="8">Emoy2</strain>
    </source>
</reference>
<dbReference type="VEuPathDB" id="FungiDB:HpaG808910"/>
<dbReference type="GO" id="GO:0000027">
    <property type="term" value="P:ribosomal large subunit assembly"/>
    <property type="evidence" value="ECO:0007669"/>
    <property type="project" value="UniProtKB-UniRule"/>
</dbReference>
<evidence type="ECO:0000256" key="5">
    <source>
        <dbReference type="PIRNR" id="PIRNR017302"/>
    </source>
</evidence>
<keyword evidence="4 5" id="KW-0539">Nucleus</keyword>
<feature type="compositionally biased region" description="Basic residues" evidence="6">
    <location>
        <begin position="105"/>
        <end position="115"/>
    </location>
</feature>
<feature type="region of interest" description="Disordered" evidence="6">
    <location>
        <begin position="204"/>
        <end position="240"/>
    </location>
</feature>
<dbReference type="PANTHER" id="PTHR14211:SF7">
    <property type="entry name" value="RIBOSOME BIOGENESIS PROTEIN NOP53"/>
    <property type="match status" value="1"/>
</dbReference>
<dbReference type="EnsemblProtists" id="HpaT808910">
    <property type="protein sequence ID" value="HpaP808910"/>
    <property type="gene ID" value="HpaG808910"/>
</dbReference>
<keyword evidence="3 5" id="KW-0690">Ribosome biogenesis</keyword>
<proteinExistence type="inferred from homology"/>
<name>M4BR71_HYAAE</name>
<dbReference type="HOGENOM" id="CLU_060223_0_0_1"/>
<evidence type="ECO:0000256" key="1">
    <source>
        <dbReference type="ARBA" id="ARBA00008838"/>
    </source>
</evidence>
<dbReference type="InParanoid" id="M4BR71"/>
<dbReference type="GO" id="GO:0008097">
    <property type="term" value="F:5S rRNA binding"/>
    <property type="evidence" value="ECO:0007669"/>
    <property type="project" value="TreeGrafter"/>
</dbReference>
<evidence type="ECO:0000313" key="8">
    <source>
        <dbReference type="Proteomes" id="UP000011713"/>
    </source>
</evidence>
<dbReference type="PIRSF" id="PIRSF017302">
    <property type="entry name" value="Gltscr2"/>
    <property type="match status" value="1"/>
</dbReference>
<organism evidence="7 8">
    <name type="scientific">Hyaloperonospora arabidopsidis (strain Emoy2)</name>
    <name type="common">Downy mildew agent</name>
    <name type="synonym">Peronospora arabidopsidis</name>
    <dbReference type="NCBI Taxonomy" id="559515"/>
    <lineage>
        <taxon>Eukaryota</taxon>
        <taxon>Sar</taxon>
        <taxon>Stramenopiles</taxon>
        <taxon>Oomycota</taxon>
        <taxon>Peronosporomycetes</taxon>
        <taxon>Peronosporales</taxon>
        <taxon>Peronosporaceae</taxon>
        <taxon>Hyaloperonospora</taxon>
    </lineage>
</organism>
<feature type="region of interest" description="Disordered" evidence="6">
    <location>
        <begin position="95"/>
        <end position="123"/>
    </location>
</feature>
<dbReference type="AlphaFoldDB" id="M4BR71"/>
<feature type="compositionally biased region" description="Basic and acidic residues" evidence="6">
    <location>
        <begin position="212"/>
        <end position="224"/>
    </location>
</feature>
<dbReference type="OMA" id="KPYDLWG"/>
<accession>M4BR71</accession>
<dbReference type="GO" id="GO:0006364">
    <property type="term" value="P:rRNA processing"/>
    <property type="evidence" value="ECO:0007669"/>
    <property type="project" value="TreeGrafter"/>
</dbReference>
<dbReference type="Proteomes" id="UP000011713">
    <property type="component" value="Unassembled WGS sequence"/>
</dbReference>
<evidence type="ECO:0000256" key="4">
    <source>
        <dbReference type="ARBA" id="ARBA00023242"/>
    </source>
</evidence>
<evidence type="ECO:0000256" key="2">
    <source>
        <dbReference type="ARBA" id="ARBA00018339"/>
    </source>
</evidence>
<evidence type="ECO:0000256" key="3">
    <source>
        <dbReference type="ARBA" id="ARBA00022517"/>
    </source>
</evidence>
<feature type="compositionally biased region" description="Low complexity" evidence="6">
    <location>
        <begin position="95"/>
        <end position="104"/>
    </location>
</feature>
<reference evidence="7" key="2">
    <citation type="submission" date="2015-06" db="UniProtKB">
        <authorList>
            <consortium name="EnsemblProtists"/>
        </authorList>
    </citation>
    <scope>IDENTIFICATION</scope>
    <source>
        <strain evidence="7">Emoy2</strain>
    </source>
</reference>
<dbReference type="Pfam" id="PF07767">
    <property type="entry name" value="Nop53"/>
    <property type="match status" value="2"/>
</dbReference>
<comment type="similarity">
    <text evidence="1 5">Belongs to the NOP53 family.</text>
</comment>
<dbReference type="InterPro" id="IPR011687">
    <property type="entry name" value="Nop53/GLTSCR2"/>
</dbReference>
<comment type="subcellular location">
    <subcellularLocation>
        <location evidence="5">Nucleus</location>
        <location evidence="5">Nucleolus</location>
    </subcellularLocation>
    <subcellularLocation>
        <location evidence="5">Nucleus</location>
        <location evidence="5">Nucleoplasm</location>
    </subcellularLocation>
</comment>
<dbReference type="GO" id="GO:0005654">
    <property type="term" value="C:nucleoplasm"/>
    <property type="evidence" value="ECO:0007669"/>
    <property type="project" value="UniProtKB-SubCell"/>
</dbReference>
<dbReference type="STRING" id="559515.M4BR71"/>
<dbReference type="eggNOG" id="KOG2823">
    <property type="taxonomic scope" value="Eukaryota"/>
</dbReference>
<keyword evidence="8" id="KW-1185">Reference proteome</keyword>
<dbReference type="GO" id="GO:0005730">
    <property type="term" value="C:nucleolus"/>
    <property type="evidence" value="ECO:0007669"/>
    <property type="project" value="UniProtKB-SubCell"/>
</dbReference>
<comment type="function">
    <text evidence="5">May play a role in ribosome biogenesis.</text>
</comment>
<sequence>MGKSTKRRRQQRVEAVGAQVEASIRQDAEEKKLKHVEATQLFQVDSKGGQVSSRLTKKQKLEKLQKDPLLASSRKFDAGKMKKGEVLAVQKLQQQVQQLPTASKRQQKKKSKPKRKQEPAKELWCQDGSVKEDERIKLLDEYVAPVVVKKVKRRKLMASTKYNVPTVEVAAAGQSYHPDFDTHQDAMAEAVAEELERREKKAKLYEPVSKGMSEETLQHIKQESSDSEVGSNSDDEDDSTEKVRYVMEMRFDGTVGKLTFSLAAFSCKGTQSAHGGDACAAQQADTTQAAGAGASHATWRESNCEADQCSEKESSKKMALKKLQREQKLQGEPLVRVAGKYTKLDRKMPVSFSEELTGNFRTLKPKGHPLLDRFDSLHKRNQIVIGRPNKTRKARVRIIDVKK</sequence>
<dbReference type="EMBL" id="JH598621">
    <property type="status" value="NOT_ANNOTATED_CDS"/>
    <property type="molecule type" value="Genomic_DNA"/>
</dbReference>
<evidence type="ECO:0000256" key="6">
    <source>
        <dbReference type="SAM" id="MobiDB-lite"/>
    </source>
</evidence>
<protein>
    <recommendedName>
        <fullName evidence="2 5">Ribosome biogenesis protein NOP53</fullName>
    </recommendedName>
</protein>
<dbReference type="PANTHER" id="PTHR14211">
    <property type="entry name" value="GLIOMA SUPPRESSOR CANDIDATE REGION GENE 2"/>
    <property type="match status" value="1"/>
</dbReference>
<evidence type="ECO:0000313" key="7">
    <source>
        <dbReference type="EnsemblProtists" id="HpaP808910"/>
    </source>
</evidence>